<accession>A0ABR7GHX2</accession>
<comment type="subunit">
    <text evidence="9 10">Homodimer, forms a heterotetramer with a Cas2 homodimer.</text>
</comment>
<keyword evidence="12" id="KW-1185">Reference proteome</keyword>
<keyword evidence="2 10" id="KW-0479">Metal-binding</keyword>
<proteinExistence type="inferred from homology"/>
<feature type="binding site" evidence="10">
    <location>
        <position position="203"/>
    </location>
    <ligand>
        <name>Mn(2+)</name>
        <dbReference type="ChEBI" id="CHEBI:29035"/>
    </ligand>
</feature>
<dbReference type="Proteomes" id="UP000643810">
    <property type="component" value="Unassembled WGS sequence"/>
</dbReference>
<evidence type="ECO:0000313" key="11">
    <source>
        <dbReference type="EMBL" id="MBC5686888.1"/>
    </source>
</evidence>
<keyword evidence="4 10" id="KW-0378">Hydrolase</keyword>
<comment type="function">
    <text evidence="10">CRISPR (clustered regularly interspaced short palindromic repeat), is an adaptive immune system that provides protection against mobile genetic elements (viruses, transposable elements and conjugative plasmids). CRISPR clusters contain spacers, sequences complementary to antecedent mobile elements, and target invading nucleic acids. CRISPR clusters are transcribed and processed into CRISPR RNA (crRNA). Acts as a dsDNA endonuclease. Involved in the integration of spacer DNA into the CRISPR cassette.</text>
</comment>
<evidence type="ECO:0000256" key="4">
    <source>
        <dbReference type="ARBA" id="ARBA00022801"/>
    </source>
</evidence>
<keyword evidence="1 10" id="KW-0540">Nuclease</keyword>
<evidence type="ECO:0000256" key="10">
    <source>
        <dbReference type="HAMAP-Rule" id="MF_01470"/>
    </source>
</evidence>
<evidence type="ECO:0000256" key="1">
    <source>
        <dbReference type="ARBA" id="ARBA00022722"/>
    </source>
</evidence>
<dbReference type="InterPro" id="IPR050646">
    <property type="entry name" value="Cas1"/>
</dbReference>
<dbReference type="PANTHER" id="PTHR34353:SF2">
    <property type="entry name" value="CRISPR-ASSOCIATED ENDONUCLEASE CAS1 1"/>
    <property type="match status" value="1"/>
</dbReference>
<evidence type="ECO:0000256" key="6">
    <source>
        <dbReference type="ARBA" id="ARBA00023118"/>
    </source>
</evidence>
<dbReference type="Pfam" id="PF01867">
    <property type="entry name" value="Cas_Cas1"/>
    <property type="match status" value="1"/>
</dbReference>
<dbReference type="EC" id="3.1.-.-" evidence="10"/>
<keyword evidence="5 10" id="KW-0460">Magnesium</keyword>
<protein>
    <recommendedName>
        <fullName evidence="10">CRISPR-associated endonuclease Cas1</fullName>
        <ecNumber evidence="10">3.1.-.-</ecNumber>
    </recommendedName>
</protein>
<dbReference type="NCBIfam" id="TIGR00287">
    <property type="entry name" value="cas1"/>
    <property type="match status" value="1"/>
</dbReference>
<evidence type="ECO:0000256" key="8">
    <source>
        <dbReference type="ARBA" id="ARBA00023211"/>
    </source>
</evidence>
<dbReference type="HAMAP" id="MF_01470">
    <property type="entry name" value="Cas1"/>
    <property type="match status" value="1"/>
</dbReference>
<reference evidence="11 12" key="1">
    <citation type="submission" date="2020-08" db="EMBL/GenBank/DDBJ databases">
        <title>Genome public.</title>
        <authorList>
            <person name="Liu C."/>
            <person name="Sun Q."/>
        </authorList>
    </citation>
    <scope>NUCLEOTIDE SEQUENCE [LARGE SCALE GENOMIC DNA]</scope>
    <source>
        <strain evidence="11 12">NSJ-9</strain>
    </source>
</reference>
<feature type="binding site" evidence="10">
    <location>
        <position position="218"/>
    </location>
    <ligand>
        <name>Mn(2+)</name>
        <dbReference type="ChEBI" id="CHEBI:29035"/>
    </ligand>
</feature>
<dbReference type="GO" id="GO:0004519">
    <property type="term" value="F:endonuclease activity"/>
    <property type="evidence" value="ECO:0007669"/>
    <property type="project" value="UniProtKB-KW"/>
</dbReference>
<name>A0ABR7GHX2_9FIRM</name>
<keyword evidence="6 10" id="KW-0051">Antiviral defense</keyword>
<sequence length="290" mass="33063">MSWRVVVIESQSKLDYKMGYLVVRGLETKRVLLDEIAVLLIENPAVSMTGVLIAALTEKKIKVIFCDAKRNPIAELVPHHGCHDSSAKIRSQIAWEQTVKDSIWRDIVSEKIRKQADFLLEIGCSEQARMLSGYTEQIELADTTNREGHAAKVYFNALFGMEFTRSADIAINAALNYGYSMILSAFNREISAKGYLTQLGIFHNNMFNHFNLSSDLMEPFRILVDRLVYQMQPVEFDTEEKHEMWRIMDQKVSIDGQSQFVMNAIKIYTKSVLDAINDGDASLIKFYGML</sequence>
<organism evidence="11 12">
    <name type="scientific">Roseburia lenta</name>
    <dbReference type="NCBI Taxonomy" id="2763061"/>
    <lineage>
        <taxon>Bacteria</taxon>
        <taxon>Bacillati</taxon>
        <taxon>Bacillota</taxon>
        <taxon>Clostridia</taxon>
        <taxon>Lachnospirales</taxon>
        <taxon>Lachnospiraceae</taxon>
        <taxon>Roseburia</taxon>
    </lineage>
</organism>
<dbReference type="InterPro" id="IPR042206">
    <property type="entry name" value="CRISPR-assoc_Cas1_C"/>
</dbReference>
<dbReference type="InterPro" id="IPR019855">
    <property type="entry name" value="CRISPR-assoc_Cas1_NMENI"/>
</dbReference>
<evidence type="ECO:0000313" key="12">
    <source>
        <dbReference type="Proteomes" id="UP000643810"/>
    </source>
</evidence>
<dbReference type="NCBIfam" id="TIGR03639">
    <property type="entry name" value="cas1_NMENI"/>
    <property type="match status" value="1"/>
</dbReference>
<evidence type="ECO:0000256" key="5">
    <source>
        <dbReference type="ARBA" id="ARBA00022842"/>
    </source>
</evidence>
<comment type="caution">
    <text evidence="11">The sequence shown here is derived from an EMBL/GenBank/DDBJ whole genome shotgun (WGS) entry which is preliminary data.</text>
</comment>
<evidence type="ECO:0000256" key="2">
    <source>
        <dbReference type="ARBA" id="ARBA00022723"/>
    </source>
</evidence>
<dbReference type="PANTHER" id="PTHR34353">
    <property type="entry name" value="CRISPR-ASSOCIATED ENDONUCLEASE CAS1 1"/>
    <property type="match status" value="1"/>
</dbReference>
<feature type="binding site" evidence="10">
    <location>
        <position position="147"/>
    </location>
    <ligand>
        <name>Mn(2+)</name>
        <dbReference type="ChEBI" id="CHEBI:29035"/>
    </ligand>
</feature>
<evidence type="ECO:0000256" key="7">
    <source>
        <dbReference type="ARBA" id="ARBA00023125"/>
    </source>
</evidence>
<dbReference type="Gene3D" id="1.20.120.920">
    <property type="entry name" value="CRISPR-associated endonuclease Cas1, C-terminal domain"/>
    <property type="match status" value="1"/>
</dbReference>
<evidence type="ECO:0000256" key="9">
    <source>
        <dbReference type="ARBA" id="ARBA00038592"/>
    </source>
</evidence>
<evidence type="ECO:0000256" key="3">
    <source>
        <dbReference type="ARBA" id="ARBA00022759"/>
    </source>
</evidence>
<keyword evidence="3 10" id="KW-0255">Endonuclease</keyword>
<gene>
    <name evidence="10 11" type="primary">cas1</name>
    <name evidence="11" type="ORF">H8R94_09780</name>
</gene>
<dbReference type="EMBL" id="JACOPG010000003">
    <property type="protein sequence ID" value="MBC5686888.1"/>
    <property type="molecule type" value="Genomic_DNA"/>
</dbReference>
<keyword evidence="8 10" id="KW-0464">Manganese</keyword>
<dbReference type="RefSeq" id="WP_186854548.1">
    <property type="nucleotide sequence ID" value="NZ_JACOPG010000003.1"/>
</dbReference>
<comment type="cofactor">
    <cofactor evidence="10">
        <name>Mg(2+)</name>
        <dbReference type="ChEBI" id="CHEBI:18420"/>
    </cofactor>
    <cofactor evidence="10">
        <name>Mn(2+)</name>
        <dbReference type="ChEBI" id="CHEBI:29035"/>
    </cofactor>
</comment>
<dbReference type="InterPro" id="IPR002729">
    <property type="entry name" value="CRISPR-assoc_Cas1"/>
</dbReference>
<comment type="similarity">
    <text evidence="10">Belongs to the CRISPR-associated endonuclease Cas1 family.</text>
</comment>
<keyword evidence="7 10" id="KW-0238">DNA-binding</keyword>